<dbReference type="RefSeq" id="XP_008436966.1">
    <property type="nucleotide sequence ID" value="XM_008438744.3"/>
</dbReference>
<organism evidence="3 4">
    <name type="scientific">Cucumis melo</name>
    <name type="common">Muskmelon</name>
    <dbReference type="NCBI Taxonomy" id="3656"/>
    <lineage>
        <taxon>Eukaryota</taxon>
        <taxon>Viridiplantae</taxon>
        <taxon>Streptophyta</taxon>
        <taxon>Embryophyta</taxon>
        <taxon>Tracheophyta</taxon>
        <taxon>Spermatophyta</taxon>
        <taxon>Magnoliopsida</taxon>
        <taxon>eudicotyledons</taxon>
        <taxon>Gunneridae</taxon>
        <taxon>Pentapetalae</taxon>
        <taxon>rosids</taxon>
        <taxon>fabids</taxon>
        <taxon>Cucurbitales</taxon>
        <taxon>Cucurbitaceae</taxon>
        <taxon>Benincaseae</taxon>
        <taxon>Cucumis</taxon>
    </lineage>
</organism>
<reference evidence="4" key="1">
    <citation type="submission" date="2025-08" db="UniProtKB">
        <authorList>
            <consortium name="RefSeq"/>
        </authorList>
    </citation>
    <scope>IDENTIFICATION</scope>
    <source>
        <tissue evidence="4">Stem</tissue>
    </source>
</reference>
<gene>
    <name evidence="4" type="primary">LOC103482538</name>
</gene>
<evidence type="ECO:0000256" key="1">
    <source>
        <dbReference type="SAM" id="MobiDB-lite"/>
    </source>
</evidence>
<evidence type="ECO:0000313" key="3">
    <source>
        <dbReference type="Proteomes" id="UP001652600"/>
    </source>
</evidence>
<evidence type="ECO:0000259" key="2">
    <source>
        <dbReference type="Pfam" id="PF12776"/>
    </source>
</evidence>
<dbReference type="PANTHER" id="PTHR31704">
    <property type="entry name" value="MYB/SANT-LIKE DNA-BINDING DOMAIN PROTEIN-RELATED"/>
    <property type="match status" value="1"/>
</dbReference>
<dbReference type="PANTHER" id="PTHR31704:SF37">
    <property type="entry name" value="HEAT SHOCK PROTEIN"/>
    <property type="match status" value="1"/>
</dbReference>
<dbReference type="eggNOG" id="ENOG502S1R5">
    <property type="taxonomic scope" value="Eukaryota"/>
</dbReference>
<accession>A0A1S3AT15</accession>
<name>A0A1S3AT15_CUCME</name>
<keyword evidence="3" id="KW-1185">Reference proteome</keyword>
<dbReference type="GeneID" id="103482538"/>
<feature type="domain" description="Myb/SANT-like" evidence="2">
    <location>
        <begin position="19"/>
        <end position="112"/>
    </location>
</feature>
<feature type="region of interest" description="Disordered" evidence="1">
    <location>
        <begin position="192"/>
        <end position="211"/>
    </location>
</feature>
<dbReference type="Proteomes" id="UP001652600">
    <property type="component" value="Chromosome 9"/>
</dbReference>
<dbReference type="InParanoid" id="A0A1S3AT15"/>
<dbReference type="Pfam" id="PF12776">
    <property type="entry name" value="Myb_DNA-bind_3"/>
    <property type="match status" value="1"/>
</dbReference>
<dbReference type="FunCoup" id="A0A1S3AT15">
    <property type="interactions" value="2057"/>
</dbReference>
<dbReference type="AlphaFoldDB" id="A0A1S3AT15"/>
<dbReference type="InterPro" id="IPR024752">
    <property type="entry name" value="Myb/SANT-like_dom"/>
</dbReference>
<proteinExistence type="predicted"/>
<dbReference type="OrthoDB" id="4955136at2759"/>
<dbReference type="KEGG" id="cmo:103482538"/>
<sequence>MSKSLATSDEKERQTKAIWDDVTVDSFINVCVTETLNGHRPRGYFTKTGWRNVVKNFYEKTGRNYGYKQLKNKWTTLKRDWQVWNDLIRNEKEIGWDPLRQTIDATSQWWDHKLKVLPEAAKFRAKGLQNVELLNILFKGVAINGGAWAPTPSQVVLRKESDEVEKDYNDDTIGDTKFNENEFNNVESNTNEVNTSATYTQESEKRRKRVDSKVGSPSRLFDALDRLSDAIEYRKRDLPGCSTLEVMETLRSLPGIIEGDELYMKAADILIKRENREMFVALQKPLIQITWLKQKRV</sequence>
<evidence type="ECO:0000313" key="4">
    <source>
        <dbReference type="RefSeq" id="XP_008436966.1"/>
    </source>
</evidence>
<protein>
    <submittedName>
        <fullName evidence="4">L10-interacting MYB domain-containing protein-like</fullName>
    </submittedName>
</protein>